<feature type="region of interest" description="Disordered" evidence="1">
    <location>
        <begin position="479"/>
        <end position="511"/>
    </location>
</feature>
<feature type="region of interest" description="Disordered" evidence="1">
    <location>
        <begin position="437"/>
        <end position="467"/>
    </location>
</feature>
<evidence type="ECO:0000256" key="2">
    <source>
        <dbReference type="SAM" id="Phobius"/>
    </source>
</evidence>
<dbReference type="AlphaFoldDB" id="A0AAD4F0U6"/>
<keyword evidence="2" id="KW-0472">Membrane</keyword>
<evidence type="ECO:0000313" key="3">
    <source>
        <dbReference type="EMBL" id="KAG7288788.1"/>
    </source>
</evidence>
<feature type="compositionally biased region" description="Gly residues" evidence="1">
    <location>
        <begin position="488"/>
        <end position="497"/>
    </location>
</feature>
<dbReference type="EMBL" id="JAHCVI010000002">
    <property type="protein sequence ID" value="KAG7288788.1"/>
    <property type="molecule type" value="Genomic_DNA"/>
</dbReference>
<feature type="transmembrane region" description="Helical" evidence="2">
    <location>
        <begin position="408"/>
        <end position="430"/>
    </location>
</feature>
<sequence>MSLPNTLLSIDLNNDWTNTSVTLDSSPKPSGVPNLIHGGIWANRKTGILYTGFAGTSPYFGDQASSPQGLWSFTPDDSAGGLWKSLNGSTDDWFTNQSRPYKGLVTSGRGYGFLLGGIVGNNNETQPPPGRLITYDIPDKKVISTNTNSFAFGPFSGSWGASYNGTTFVPNWGNRGLLIAVGGGSQGRRGNSETTNRDPFRTIHVYDIDNDRWYEQQSTGAIPQARQDFCMAGSPSNNETHEILVYAGWNGTLGASSIPYDSAYVLTLPGFYWVKANYPAASPRHGLSCDAVSGSQIVTVGGVDTTQQNANDSYTAVFQTPDPFTQGLAIFDLSSLSWRSSYQAQRGLQPPAPEIQAYYNTNGRAPENGFASPALQALFATSSFPSTDPGSTTSGAGSPRARHDATAAIIGGTVGGCAAVGFATWALVWWHHRRQRRKRGSEGAWSDDVEGEGGEGMGPMEMGDGDDGEWRWRMREWKEEETGEGVSAAGGGGGWGAEGRRGRHAVGSARV</sequence>
<keyword evidence="4" id="KW-1185">Reference proteome</keyword>
<dbReference type="SUPFAM" id="SSF50965">
    <property type="entry name" value="Galactose oxidase, central domain"/>
    <property type="match status" value="1"/>
</dbReference>
<dbReference type="InterPro" id="IPR011043">
    <property type="entry name" value="Gal_Oxase/kelch_b-propeller"/>
</dbReference>
<dbReference type="Proteomes" id="UP001197093">
    <property type="component" value="Unassembled WGS sequence"/>
</dbReference>
<feature type="region of interest" description="Disordered" evidence="1">
    <location>
        <begin position="381"/>
        <end position="400"/>
    </location>
</feature>
<keyword evidence="2" id="KW-1133">Transmembrane helix</keyword>
<evidence type="ECO:0008006" key="5">
    <source>
        <dbReference type="Google" id="ProtNLM"/>
    </source>
</evidence>
<reference evidence="3" key="1">
    <citation type="submission" date="2023-02" db="EMBL/GenBank/DDBJ databases">
        <authorList>
            <person name="Palmer J.M."/>
        </authorList>
    </citation>
    <scope>NUCLEOTIDE SEQUENCE</scope>
    <source>
        <strain evidence="3">FW57</strain>
    </source>
</reference>
<proteinExistence type="predicted"/>
<organism evidence="3 4">
    <name type="scientific">Staphylotrichum longicolle</name>
    <dbReference type="NCBI Taxonomy" id="669026"/>
    <lineage>
        <taxon>Eukaryota</taxon>
        <taxon>Fungi</taxon>
        <taxon>Dikarya</taxon>
        <taxon>Ascomycota</taxon>
        <taxon>Pezizomycotina</taxon>
        <taxon>Sordariomycetes</taxon>
        <taxon>Sordariomycetidae</taxon>
        <taxon>Sordariales</taxon>
        <taxon>Chaetomiaceae</taxon>
        <taxon>Staphylotrichum</taxon>
    </lineage>
</organism>
<evidence type="ECO:0000313" key="4">
    <source>
        <dbReference type="Proteomes" id="UP001197093"/>
    </source>
</evidence>
<keyword evidence="2" id="KW-0812">Transmembrane</keyword>
<comment type="caution">
    <text evidence="3">The sequence shown here is derived from an EMBL/GenBank/DDBJ whole genome shotgun (WGS) entry which is preliminary data.</text>
</comment>
<name>A0AAD4F0U6_9PEZI</name>
<protein>
    <recommendedName>
        <fullName evidence="5">Kelch repeat protein</fullName>
    </recommendedName>
</protein>
<gene>
    <name evidence="3" type="ORF">NEMBOFW57_005146</name>
</gene>
<evidence type="ECO:0000256" key="1">
    <source>
        <dbReference type="SAM" id="MobiDB-lite"/>
    </source>
</evidence>
<feature type="compositionally biased region" description="Polar residues" evidence="1">
    <location>
        <begin position="381"/>
        <end position="396"/>
    </location>
</feature>
<accession>A0AAD4F0U6</accession>